<dbReference type="CDD" id="cd07247">
    <property type="entry name" value="SgaA_N_like"/>
    <property type="match status" value="1"/>
</dbReference>
<keyword evidence="3" id="KW-1185">Reference proteome</keyword>
<evidence type="ECO:0000313" key="2">
    <source>
        <dbReference type="EMBL" id="KAK4445691.1"/>
    </source>
</evidence>
<keyword evidence="2" id="KW-0223">Dioxygenase</keyword>
<dbReference type="InterPro" id="IPR029068">
    <property type="entry name" value="Glyas_Bleomycin-R_OHBP_Dase"/>
</dbReference>
<dbReference type="GO" id="GO:0051213">
    <property type="term" value="F:dioxygenase activity"/>
    <property type="evidence" value="ECO:0007669"/>
    <property type="project" value="UniProtKB-KW"/>
</dbReference>
<keyword evidence="2" id="KW-0560">Oxidoreductase</keyword>
<dbReference type="InterPro" id="IPR004360">
    <property type="entry name" value="Glyas_Fos-R_dOase_dom"/>
</dbReference>
<dbReference type="Proteomes" id="UP001321760">
    <property type="component" value="Unassembled WGS sequence"/>
</dbReference>
<evidence type="ECO:0000259" key="1">
    <source>
        <dbReference type="PROSITE" id="PS51819"/>
    </source>
</evidence>
<dbReference type="InterPro" id="IPR052164">
    <property type="entry name" value="Anthracycline_SecMetBiosynth"/>
</dbReference>
<dbReference type="InterPro" id="IPR037523">
    <property type="entry name" value="VOC_core"/>
</dbReference>
<evidence type="ECO:0000313" key="3">
    <source>
        <dbReference type="Proteomes" id="UP001321760"/>
    </source>
</evidence>
<dbReference type="EMBL" id="MU865963">
    <property type="protein sequence ID" value="KAK4445691.1"/>
    <property type="molecule type" value="Genomic_DNA"/>
</dbReference>
<dbReference type="Gene3D" id="3.10.180.10">
    <property type="entry name" value="2,3-Dihydroxybiphenyl 1,2-Dioxygenase, domain 1"/>
    <property type="match status" value="1"/>
</dbReference>
<feature type="domain" description="VOC" evidence="1">
    <location>
        <begin position="21"/>
        <end position="151"/>
    </location>
</feature>
<protein>
    <submittedName>
        <fullName evidence="2">Glyoxalase/Bleomycin resistance protein/Dihydroxybiphenyl dioxygenase</fullName>
    </submittedName>
</protein>
<dbReference type="Pfam" id="PF00903">
    <property type="entry name" value="Glyoxalase"/>
    <property type="match status" value="1"/>
</dbReference>
<sequence>MTALVAPEYQELPCATHPPGEIGWVNIPVTNLDRAISFYTKVFDWEMHPEMEAPGHSEGVTTHHLFRRGNLSGCFTVLDDPEHHGKAAHVSSTASAAIAFYLLSDDYDGTLKKVVEHGGKVKNSIVLFEGTWGSIGEIVDSEGNFLGVWTPPKKG</sequence>
<dbReference type="SUPFAM" id="SSF54593">
    <property type="entry name" value="Glyoxalase/Bleomycin resistance protein/Dihydroxybiphenyl dioxygenase"/>
    <property type="match status" value="1"/>
</dbReference>
<reference evidence="2" key="1">
    <citation type="journal article" date="2023" name="Mol. Phylogenet. Evol.">
        <title>Genome-scale phylogeny and comparative genomics of the fungal order Sordariales.</title>
        <authorList>
            <person name="Hensen N."/>
            <person name="Bonometti L."/>
            <person name="Westerberg I."/>
            <person name="Brannstrom I.O."/>
            <person name="Guillou S."/>
            <person name="Cros-Aarteil S."/>
            <person name="Calhoun S."/>
            <person name="Haridas S."/>
            <person name="Kuo A."/>
            <person name="Mondo S."/>
            <person name="Pangilinan J."/>
            <person name="Riley R."/>
            <person name="LaButti K."/>
            <person name="Andreopoulos B."/>
            <person name="Lipzen A."/>
            <person name="Chen C."/>
            <person name="Yan M."/>
            <person name="Daum C."/>
            <person name="Ng V."/>
            <person name="Clum A."/>
            <person name="Steindorff A."/>
            <person name="Ohm R.A."/>
            <person name="Martin F."/>
            <person name="Silar P."/>
            <person name="Natvig D.O."/>
            <person name="Lalanne C."/>
            <person name="Gautier V."/>
            <person name="Ament-Velasquez S.L."/>
            <person name="Kruys A."/>
            <person name="Hutchinson M.I."/>
            <person name="Powell A.J."/>
            <person name="Barry K."/>
            <person name="Miller A.N."/>
            <person name="Grigoriev I.V."/>
            <person name="Debuchy R."/>
            <person name="Gladieux P."/>
            <person name="Hiltunen Thoren M."/>
            <person name="Johannesson H."/>
        </authorList>
    </citation>
    <scope>NUCLEOTIDE SEQUENCE</scope>
    <source>
        <strain evidence="2">PSN243</strain>
    </source>
</reference>
<organism evidence="2 3">
    <name type="scientific">Podospora aff. communis PSN243</name>
    <dbReference type="NCBI Taxonomy" id="3040156"/>
    <lineage>
        <taxon>Eukaryota</taxon>
        <taxon>Fungi</taxon>
        <taxon>Dikarya</taxon>
        <taxon>Ascomycota</taxon>
        <taxon>Pezizomycotina</taxon>
        <taxon>Sordariomycetes</taxon>
        <taxon>Sordariomycetidae</taxon>
        <taxon>Sordariales</taxon>
        <taxon>Podosporaceae</taxon>
        <taxon>Podospora</taxon>
    </lineage>
</organism>
<dbReference type="PANTHER" id="PTHR33993:SF2">
    <property type="entry name" value="VOC DOMAIN-CONTAINING PROTEIN"/>
    <property type="match status" value="1"/>
</dbReference>
<proteinExistence type="predicted"/>
<dbReference type="AlphaFoldDB" id="A0AAV9GB37"/>
<dbReference type="PROSITE" id="PS51819">
    <property type="entry name" value="VOC"/>
    <property type="match status" value="1"/>
</dbReference>
<gene>
    <name evidence="2" type="ORF">QBC34DRAFT_471859</name>
</gene>
<name>A0AAV9GB37_9PEZI</name>
<comment type="caution">
    <text evidence="2">The sequence shown here is derived from an EMBL/GenBank/DDBJ whole genome shotgun (WGS) entry which is preliminary data.</text>
</comment>
<reference evidence="2" key="2">
    <citation type="submission" date="2023-05" db="EMBL/GenBank/DDBJ databases">
        <authorList>
            <consortium name="Lawrence Berkeley National Laboratory"/>
            <person name="Steindorff A."/>
            <person name="Hensen N."/>
            <person name="Bonometti L."/>
            <person name="Westerberg I."/>
            <person name="Brannstrom I.O."/>
            <person name="Guillou S."/>
            <person name="Cros-Aarteil S."/>
            <person name="Calhoun S."/>
            <person name="Haridas S."/>
            <person name="Kuo A."/>
            <person name="Mondo S."/>
            <person name="Pangilinan J."/>
            <person name="Riley R."/>
            <person name="Labutti K."/>
            <person name="Andreopoulos B."/>
            <person name="Lipzen A."/>
            <person name="Chen C."/>
            <person name="Yanf M."/>
            <person name="Daum C."/>
            <person name="Ng V."/>
            <person name="Clum A."/>
            <person name="Ohm R."/>
            <person name="Martin F."/>
            <person name="Silar P."/>
            <person name="Natvig D."/>
            <person name="Lalanne C."/>
            <person name="Gautier V."/>
            <person name="Ament-Velasquez S.L."/>
            <person name="Kruys A."/>
            <person name="Hutchinson M.I."/>
            <person name="Powell A.J."/>
            <person name="Barry K."/>
            <person name="Miller A.N."/>
            <person name="Grigoriev I.V."/>
            <person name="Debuchy R."/>
            <person name="Gladieux P."/>
            <person name="Thoren M.H."/>
            <person name="Johannesson H."/>
        </authorList>
    </citation>
    <scope>NUCLEOTIDE SEQUENCE</scope>
    <source>
        <strain evidence="2">PSN243</strain>
    </source>
</reference>
<dbReference type="PANTHER" id="PTHR33993">
    <property type="entry name" value="GLYOXALASE-RELATED"/>
    <property type="match status" value="1"/>
</dbReference>
<accession>A0AAV9GB37</accession>